<comment type="caution">
    <text evidence="2">The sequence shown here is derived from an EMBL/GenBank/DDBJ whole genome shotgun (WGS) entry which is preliminary data.</text>
</comment>
<keyword evidence="1" id="KW-0812">Transmembrane</keyword>
<organism evidence="2 3">
    <name type="scientific">Conexibacter stalactiti</name>
    <dbReference type="NCBI Taxonomy" id="1940611"/>
    <lineage>
        <taxon>Bacteria</taxon>
        <taxon>Bacillati</taxon>
        <taxon>Actinomycetota</taxon>
        <taxon>Thermoleophilia</taxon>
        <taxon>Solirubrobacterales</taxon>
        <taxon>Conexibacteraceae</taxon>
        <taxon>Conexibacter</taxon>
    </lineage>
</organism>
<evidence type="ECO:0000313" key="2">
    <source>
        <dbReference type="EMBL" id="MDW5595959.1"/>
    </source>
</evidence>
<dbReference type="Proteomes" id="UP001284601">
    <property type="component" value="Unassembled WGS sequence"/>
</dbReference>
<proteinExistence type="predicted"/>
<reference evidence="2 3" key="2">
    <citation type="submission" date="2023-10" db="EMBL/GenBank/DDBJ databases">
        <authorList>
            <person name="Han X.F."/>
        </authorList>
    </citation>
    <scope>NUCLEOTIDE SEQUENCE [LARGE SCALE GENOMIC DNA]</scope>
    <source>
        <strain evidence="2 3">KCTC 39840</strain>
    </source>
</reference>
<gene>
    <name evidence="2" type="ORF">R7226_16540</name>
</gene>
<evidence type="ECO:0000256" key="1">
    <source>
        <dbReference type="SAM" id="Phobius"/>
    </source>
</evidence>
<keyword evidence="1" id="KW-1133">Transmembrane helix</keyword>
<keyword evidence="3" id="KW-1185">Reference proteome</keyword>
<sequence length="89" mass="9646">MAQLHLRGEHPHAAAARRGLAQAFWALVAGVVVAYVFFLALGAFGWGEAGVLTVAVIGLALLWVGHAIRAARADPHDPRILRQRERRGF</sequence>
<name>A0ABU4HRY8_9ACTN</name>
<keyword evidence="1" id="KW-0472">Membrane</keyword>
<feature type="transmembrane region" description="Helical" evidence="1">
    <location>
        <begin position="20"/>
        <end position="44"/>
    </location>
</feature>
<dbReference type="RefSeq" id="WP_318598305.1">
    <property type="nucleotide sequence ID" value="NZ_JAWSTH010000044.1"/>
</dbReference>
<protein>
    <submittedName>
        <fullName evidence="2">Uncharacterized protein</fullName>
    </submittedName>
</protein>
<accession>A0ABU4HRY8</accession>
<dbReference type="EMBL" id="JAWSTH010000044">
    <property type="protein sequence ID" value="MDW5595959.1"/>
    <property type="molecule type" value="Genomic_DNA"/>
</dbReference>
<feature type="transmembrane region" description="Helical" evidence="1">
    <location>
        <begin position="50"/>
        <end position="71"/>
    </location>
</feature>
<reference evidence="3" key="1">
    <citation type="submission" date="2023-07" db="EMBL/GenBank/DDBJ databases">
        <title>Conexibacter stalactiti sp. nov., isolated from stalactites in a lava cave and emended description of the genus Conexibacter.</title>
        <authorList>
            <person name="Lee S.D."/>
        </authorList>
    </citation>
    <scope>NUCLEOTIDE SEQUENCE [LARGE SCALE GENOMIC DNA]</scope>
    <source>
        <strain evidence="3">KCTC 39840</strain>
    </source>
</reference>
<evidence type="ECO:0000313" key="3">
    <source>
        <dbReference type="Proteomes" id="UP001284601"/>
    </source>
</evidence>